<keyword evidence="2" id="KW-1185">Reference proteome</keyword>
<dbReference type="Proteomes" id="UP000430345">
    <property type="component" value="Unassembled WGS sequence"/>
</dbReference>
<gene>
    <name evidence="1" type="ORF">GBZ86_09670</name>
</gene>
<proteinExistence type="predicted"/>
<accession>A0A6I1MNH4</accession>
<dbReference type="RefSeq" id="WP_152890139.1">
    <property type="nucleotide sequence ID" value="NZ_WHJC01000137.1"/>
</dbReference>
<sequence length="154" mass="18700">MKKIGHNLYVHVKFIMELDKELIEEVILATKYLDKDTFKEFNVIKVNIKKPEVSFIISKDFDEAREPEIHYSVKVNLDTEKVTKVKGKEQIYHHKWQFANENYSDFDVNESKAWLERWTNILPAKREVKSRIGYKKYWDEILKKYNLRYKRVIL</sequence>
<name>A0A6I1MNH4_9CLOT</name>
<organism evidence="1 2">
    <name type="scientific">Clostridium tarantellae</name>
    <dbReference type="NCBI Taxonomy" id="39493"/>
    <lineage>
        <taxon>Bacteria</taxon>
        <taxon>Bacillati</taxon>
        <taxon>Bacillota</taxon>
        <taxon>Clostridia</taxon>
        <taxon>Eubacteriales</taxon>
        <taxon>Clostridiaceae</taxon>
        <taxon>Clostridium</taxon>
    </lineage>
</organism>
<evidence type="ECO:0000313" key="1">
    <source>
        <dbReference type="EMBL" id="MPQ44028.1"/>
    </source>
</evidence>
<protein>
    <submittedName>
        <fullName evidence="1">Uncharacterized protein</fullName>
    </submittedName>
</protein>
<dbReference type="EMBL" id="WHJC01000137">
    <property type="protein sequence ID" value="MPQ44028.1"/>
    <property type="molecule type" value="Genomic_DNA"/>
</dbReference>
<dbReference type="AlphaFoldDB" id="A0A6I1MNH4"/>
<dbReference type="OrthoDB" id="224775at2"/>
<comment type="caution">
    <text evidence="1">The sequence shown here is derived from an EMBL/GenBank/DDBJ whole genome shotgun (WGS) entry which is preliminary data.</text>
</comment>
<evidence type="ECO:0000313" key="2">
    <source>
        <dbReference type="Proteomes" id="UP000430345"/>
    </source>
</evidence>
<reference evidence="1 2" key="1">
    <citation type="submission" date="2019-10" db="EMBL/GenBank/DDBJ databases">
        <title>The Genome Sequence of Clostridium tarantellae Isolated from Fish Brain.</title>
        <authorList>
            <person name="Bano L."/>
            <person name="Kiel M."/>
            <person name="Sales G."/>
            <person name="Doxey A.C."/>
            <person name="Mansfield M.J."/>
            <person name="Schiavone M."/>
            <person name="Rossetto O."/>
            <person name="Pirazzini M."/>
            <person name="Dobrindt U."/>
            <person name="Montecucco C."/>
        </authorList>
    </citation>
    <scope>NUCLEOTIDE SEQUENCE [LARGE SCALE GENOMIC DNA]</scope>
    <source>
        <strain evidence="1 2">DSM 3997</strain>
    </source>
</reference>